<proteinExistence type="predicted"/>
<dbReference type="Proteomes" id="UP001224775">
    <property type="component" value="Unassembled WGS sequence"/>
</dbReference>
<evidence type="ECO:0000313" key="2">
    <source>
        <dbReference type="EMBL" id="KAK1747233.1"/>
    </source>
</evidence>
<name>A0AAD8YJ28_9STRA</name>
<evidence type="ECO:0000256" key="1">
    <source>
        <dbReference type="SAM" id="MobiDB-lite"/>
    </source>
</evidence>
<feature type="region of interest" description="Disordered" evidence="1">
    <location>
        <begin position="1"/>
        <end position="22"/>
    </location>
</feature>
<protein>
    <submittedName>
        <fullName evidence="2">Uncharacterized protein</fullName>
    </submittedName>
</protein>
<feature type="compositionally biased region" description="Polar residues" evidence="1">
    <location>
        <begin position="1"/>
        <end position="14"/>
    </location>
</feature>
<comment type="caution">
    <text evidence="2">The sequence shown here is derived from an EMBL/GenBank/DDBJ whole genome shotgun (WGS) entry which is preliminary data.</text>
</comment>
<organism evidence="2 3">
    <name type="scientific">Skeletonema marinoi</name>
    <dbReference type="NCBI Taxonomy" id="267567"/>
    <lineage>
        <taxon>Eukaryota</taxon>
        <taxon>Sar</taxon>
        <taxon>Stramenopiles</taxon>
        <taxon>Ochrophyta</taxon>
        <taxon>Bacillariophyta</taxon>
        <taxon>Coscinodiscophyceae</taxon>
        <taxon>Thalassiosirophycidae</taxon>
        <taxon>Thalassiosirales</taxon>
        <taxon>Skeletonemataceae</taxon>
        <taxon>Skeletonema</taxon>
        <taxon>Skeletonema marinoi-dohrnii complex</taxon>
    </lineage>
</organism>
<dbReference type="AlphaFoldDB" id="A0AAD8YJ28"/>
<feature type="region of interest" description="Disordered" evidence="1">
    <location>
        <begin position="67"/>
        <end position="90"/>
    </location>
</feature>
<accession>A0AAD8YJ28</accession>
<gene>
    <name evidence="2" type="ORF">QTG54_002577</name>
</gene>
<dbReference type="EMBL" id="JATAAI010000003">
    <property type="protein sequence ID" value="KAK1747233.1"/>
    <property type="molecule type" value="Genomic_DNA"/>
</dbReference>
<sequence>MRMTIGQQTKTLSSGEDEHKERLEGKMSTKFSAAAGRLFDYPAILCSSTFSEEDTRSYDPLAAAPRLHQQQQVHTGLDGSRKRSNPPNTAAGCSILDHIEMGNYAHGHVTATSTDEKRDDDNICEDDEGICDEKYVYEEEQNTMSGCCGGSELDSFGSVFKFMQFHEM</sequence>
<reference evidence="2" key="1">
    <citation type="submission" date="2023-06" db="EMBL/GenBank/DDBJ databases">
        <title>Survivors Of The Sea: Transcriptome response of Skeletonema marinoi to long-term dormancy.</title>
        <authorList>
            <person name="Pinder M.I.M."/>
            <person name="Kourtchenko O."/>
            <person name="Robertson E.K."/>
            <person name="Larsson T."/>
            <person name="Maumus F."/>
            <person name="Osuna-Cruz C.M."/>
            <person name="Vancaester E."/>
            <person name="Stenow R."/>
            <person name="Vandepoele K."/>
            <person name="Ploug H."/>
            <person name="Bruchert V."/>
            <person name="Godhe A."/>
            <person name="Topel M."/>
        </authorList>
    </citation>
    <scope>NUCLEOTIDE SEQUENCE</scope>
    <source>
        <strain evidence="2">R05AC</strain>
    </source>
</reference>
<evidence type="ECO:0000313" key="3">
    <source>
        <dbReference type="Proteomes" id="UP001224775"/>
    </source>
</evidence>
<keyword evidence="3" id="KW-1185">Reference proteome</keyword>